<accession>A0ABX8RQD6</accession>
<proteinExistence type="predicted"/>
<reference evidence="2 3" key="1">
    <citation type="submission" date="2021-07" db="EMBL/GenBank/DDBJ databases">
        <title>Whole Genome Sequence of Nocardia Iowensis.</title>
        <authorList>
            <person name="Lamm A."/>
            <person name="Collins-Fairclough A.M."/>
            <person name="Bunk B."/>
            <person name="Sproer C."/>
        </authorList>
    </citation>
    <scope>NUCLEOTIDE SEQUENCE [LARGE SCALE GENOMIC DNA]</scope>
    <source>
        <strain evidence="2 3">NRRL 5646</strain>
    </source>
</reference>
<evidence type="ECO:0000256" key="1">
    <source>
        <dbReference type="SAM" id="MobiDB-lite"/>
    </source>
</evidence>
<name>A0ABX8RQD6_NOCIO</name>
<gene>
    <name evidence="2" type="ORF">KV110_01120</name>
</gene>
<protein>
    <submittedName>
        <fullName evidence="2">Uncharacterized protein</fullName>
    </submittedName>
</protein>
<dbReference type="RefSeq" id="WP_218472678.1">
    <property type="nucleotide sequence ID" value="NZ_BAABJN010000009.1"/>
</dbReference>
<sequence>MGRQSMNEKWQAFGEHVESAPGQLPTEVRRQIRRQTADSAGDDGIPAELAAFTDLVAERSYRVTEETIAALSAAGHSDDQIFEAAVVAAYGAADRRLRAARRAWEGH</sequence>
<evidence type="ECO:0000313" key="2">
    <source>
        <dbReference type="EMBL" id="QXN91829.1"/>
    </source>
</evidence>
<dbReference type="Proteomes" id="UP000694257">
    <property type="component" value="Chromosome"/>
</dbReference>
<keyword evidence="3" id="KW-1185">Reference proteome</keyword>
<evidence type="ECO:0000313" key="3">
    <source>
        <dbReference type="Proteomes" id="UP000694257"/>
    </source>
</evidence>
<organism evidence="2 3">
    <name type="scientific">Nocardia iowensis</name>
    <dbReference type="NCBI Taxonomy" id="204891"/>
    <lineage>
        <taxon>Bacteria</taxon>
        <taxon>Bacillati</taxon>
        <taxon>Actinomycetota</taxon>
        <taxon>Actinomycetes</taxon>
        <taxon>Mycobacteriales</taxon>
        <taxon>Nocardiaceae</taxon>
        <taxon>Nocardia</taxon>
    </lineage>
</organism>
<feature type="region of interest" description="Disordered" evidence="1">
    <location>
        <begin position="1"/>
        <end position="26"/>
    </location>
</feature>
<dbReference type="EMBL" id="CP078145">
    <property type="protein sequence ID" value="QXN91829.1"/>
    <property type="molecule type" value="Genomic_DNA"/>
</dbReference>